<feature type="transmembrane region" description="Helical" evidence="1">
    <location>
        <begin position="138"/>
        <end position="157"/>
    </location>
</feature>
<reference evidence="2 3" key="1">
    <citation type="submission" date="2019-07" db="EMBL/GenBank/DDBJ databases">
        <title>complete genome sequencing of Ornithinimicrobium sp. H23M54.</title>
        <authorList>
            <person name="Bae J.-W."/>
            <person name="Lee S.-Y."/>
        </authorList>
    </citation>
    <scope>NUCLEOTIDE SEQUENCE [LARGE SCALE GENOMIC DNA]</scope>
    <source>
        <strain evidence="2 3">H23M54</strain>
    </source>
</reference>
<dbReference type="Proteomes" id="UP000315395">
    <property type="component" value="Chromosome"/>
</dbReference>
<accession>A0A516G5Z3</accession>
<keyword evidence="1" id="KW-0472">Membrane</keyword>
<feature type="transmembrane region" description="Helical" evidence="1">
    <location>
        <begin position="71"/>
        <end position="93"/>
    </location>
</feature>
<evidence type="ECO:0008006" key="4">
    <source>
        <dbReference type="Google" id="ProtNLM"/>
    </source>
</evidence>
<sequence length="167" mass="18178">MEGLLDGPFWIALAVLFLGAMVRGQATYWLARVVTEQALARTHPVEGWRATVHGWLQGEGPQRGRDAIERWGLVMIPICYLTVGFQTLVIAAAGMLRIRWVVFSIVQIPGAVAWGLLYATIGFAMWGAALAAIAGSPLALAGIVAILLVVGTTIVLSHRRRRLQTRH</sequence>
<dbReference type="RefSeq" id="WP_143781602.1">
    <property type="nucleotide sequence ID" value="NZ_CP041616.1"/>
</dbReference>
<gene>
    <name evidence="2" type="ORF">FNH13_00270</name>
</gene>
<feature type="transmembrane region" description="Helical" evidence="1">
    <location>
        <begin position="100"/>
        <end position="126"/>
    </location>
</feature>
<keyword evidence="1" id="KW-1133">Transmembrane helix</keyword>
<name>A0A516G5Z3_9MICO</name>
<evidence type="ECO:0000256" key="1">
    <source>
        <dbReference type="SAM" id="Phobius"/>
    </source>
</evidence>
<dbReference type="AlphaFoldDB" id="A0A516G5Z3"/>
<proteinExistence type="predicted"/>
<evidence type="ECO:0000313" key="3">
    <source>
        <dbReference type="Proteomes" id="UP000315395"/>
    </source>
</evidence>
<dbReference type="OrthoDB" id="3426404at2"/>
<dbReference type="EMBL" id="CP041616">
    <property type="protein sequence ID" value="QDO86939.1"/>
    <property type="molecule type" value="Genomic_DNA"/>
</dbReference>
<keyword evidence="3" id="KW-1185">Reference proteome</keyword>
<evidence type="ECO:0000313" key="2">
    <source>
        <dbReference type="EMBL" id="QDO86939.1"/>
    </source>
</evidence>
<keyword evidence="1" id="KW-0812">Transmembrane</keyword>
<organism evidence="2 3">
    <name type="scientific">Ornithinimicrobium ciconiae</name>
    <dbReference type="NCBI Taxonomy" id="2594265"/>
    <lineage>
        <taxon>Bacteria</taxon>
        <taxon>Bacillati</taxon>
        <taxon>Actinomycetota</taxon>
        <taxon>Actinomycetes</taxon>
        <taxon>Micrococcales</taxon>
        <taxon>Ornithinimicrobiaceae</taxon>
        <taxon>Ornithinimicrobium</taxon>
    </lineage>
</organism>
<protein>
    <recommendedName>
        <fullName evidence="4">Membrane protein DedA with SNARE-associated domain</fullName>
    </recommendedName>
</protein>
<dbReference type="KEGG" id="orz:FNH13_00270"/>